<proteinExistence type="inferred from homology"/>
<sequence>MAASLVRFVRGGLGRSINVARSSRVLQQHQRLQSSAADNQPTVRPKDAVAHNQLAAFGEYVSEMMPKYVQQVQVTCYNELEVMIHPDGVIPVLTFLRDHTNAQFRNMIDLTAVDIPTRQNRFEIVYNLLSLRFNSRIRVKTYTDELTPVDSAVPVHIAANWYEREVSVGPRVRRRDGVCEDAGDRNLRVQVWDMFGVFFANHPDLRRILTDYGFEGHPFRKDFPLSGYVEVSSLLPVRTVLRISFMTVADVGWSLKSALLFRFPVLKALLLLPQVRYDDEVKRVVAEPVELSQEFRKFDLNTPWEVFPAHREAKEATAKLEAGET</sequence>
<evidence type="ECO:0000256" key="12">
    <source>
        <dbReference type="ARBA" id="ARBA00049551"/>
    </source>
</evidence>
<keyword evidence="6" id="KW-0520">NAD</keyword>
<dbReference type="FunFam" id="3.30.460.80:FF:000002">
    <property type="entry name" value="NADH dehydrogenase iron-sulfur protein 3, mitochondrial"/>
    <property type="match status" value="1"/>
</dbReference>
<comment type="catalytic activity">
    <reaction evidence="12">
        <text>a ubiquinone + NADH + 5 H(+)(in) = a ubiquinol + NAD(+) + 4 H(+)(out)</text>
        <dbReference type="Rhea" id="RHEA:29091"/>
        <dbReference type="Rhea" id="RHEA-COMP:9565"/>
        <dbReference type="Rhea" id="RHEA-COMP:9566"/>
        <dbReference type="ChEBI" id="CHEBI:15378"/>
        <dbReference type="ChEBI" id="CHEBI:16389"/>
        <dbReference type="ChEBI" id="CHEBI:17976"/>
        <dbReference type="ChEBI" id="CHEBI:57540"/>
        <dbReference type="ChEBI" id="CHEBI:57945"/>
        <dbReference type="EC" id="7.1.1.2"/>
    </reaction>
</comment>
<dbReference type="EMBL" id="CAAE01015099">
    <property type="protein sequence ID" value="CAG12476.1"/>
    <property type="molecule type" value="Genomic_DNA"/>
</dbReference>
<evidence type="ECO:0000259" key="13">
    <source>
        <dbReference type="Pfam" id="PF00329"/>
    </source>
</evidence>
<organism evidence="14">
    <name type="scientific">Tetraodon nigroviridis</name>
    <name type="common">Spotted green pufferfish</name>
    <name type="synonym">Chelonodon nigroviridis</name>
    <dbReference type="NCBI Taxonomy" id="99883"/>
    <lineage>
        <taxon>Eukaryota</taxon>
        <taxon>Metazoa</taxon>
        <taxon>Chordata</taxon>
        <taxon>Craniata</taxon>
        <taxon>Vertebrata</taxon>
        <taxon>Euteleostomi</taxon>
        <taxon>Actinopterygii</taxon>
        <taxon>Neopterygii</taxon>
        <taxon>Teleostei</taxon>
        <taxon>Neoteleostei</taxon>
        <taxon>Acanthomorphata</taxon>
        <taxon>Eupercaria</taxon>
        <taxon>Tetraodontiformes</taxon>
        <taxon>Tetradontoidea</taxon>
        <taxon>Tetraodontidae</taxon>
        <taxon>Tetraodon</taxon>
    </lineage>
</organism>
<dbReference type="KEGG" id="tng:GSTEN00034763G001"/>
<evidence type="ECO:0000256" key="7">
    <source>
        <dbReference type="ARBA" id="ARBA00023075"/>
    </source>
</evidence>
<dbReference type="InterPro" id="IPR001268">
    <property type="entry name" value="NADH_UbQ_OxRdtase_30kDa_su"/>
</dbReference>
<dbReference type="InterPro" id="IPR037232">
    <property type="entry name" value="NADH_quin_OxRdtase_su_C/D-like"/>
</dbReference>
<dbReference type="PANTHER" id="PTHR10884:SF14">
    <property type="entry name" value="NADH DEHYDROGENASE [UBIQUINONE] IRON-SULFUR PROTEIN 3, MITOCHONDRIAL"/>
    <property type="match status" value="1"/>
</dbReference>
<feature type="domain" description="NADH:ubiquinone oxidoreductase 30kDa subunit" evidence="13">
    <location>
        <begin position="82"/>
        <end position="166"/>
    </location>
</feature>
<reference evidence="14" key="1">
    <citation type="journal article" date="2004" name="Nature">
        <title>Genome duplication in the teleost fish Tetraodon nigroviridis reveals the early vertebrate proto-karyotype.</title>
        <authorList>
            <person name="Jaillon O."/>
            <person name="Aury J.-M."/>
            <person name="Brunet F."/>
            <person name="Petit J.-L."/>
            <person name="Stange-Thomann N."/>
            <person name="Mauceli E."/>
            <person name="Bouneau L."/>
            <person name="Fischer C."/>
            <person name="Ozouf-Costaz C."/>
            <person name="Bernot A."/>
            <person name="Nicaud S."/>
            <person name="Jaffe D."/>
            <person name="Fisher S."/>
            <person name="Lutfalla G."/>
            <person name="Dossat C."/>
            <person name="Segurens B."/>
            <person name="Dasilva C."/>
            <person name="Salanoubat M."/>
            <person name="Levy M."/>
            <person name="Boudet N."/>
            <person name="Castellano S."/>
            <person name="Anthouard V."/>
            <person name="Jubin C."/>
            <person name="Castelli V."/>
            <person name="Katinka M."/>
            <person name="Vacherie B."/>
            <person name="Biemont C."/>
            <person name="Skalli Z."/>
            <person name="Cattolico L."/>
            <person name="Poulain J."/>
            <person name="De Berardinis V."/>
            <person name="Cruaud C."/>
            <person name="Duprat S."/>
            <person name="Brottier P."/>
            <person name="Coutanceau J.-P."/>
            <person name="Gouzy J."/>
            <person name="Parra G."/>
            <person name="Lardier G."/>
            <person name="Chapple C."/>
            <person name="McKernan K.J."/>
            <person name="McEwan P."/>
            <person name="Bosak S."/>
            <person name="Kellis M."/>
            <person name="Volff J.-N."/>
            <person name="Guigo R."/>
            <person name="Zody M.C."/>
            <person name="Mesirov J."/>
            <person name="Lindblad-Toh K."/>
            <person name="Birren B."/>
            <person name="Nusbaum C."/>
            <person name="Kahn D."/>
            <person name="Robinson-Rechavi M."/>
            <person name="Laudet V."/>
            <person name="Schachter V."/>
            <person name="Quetier F."/>
            <person name="Saurin W."/>
            <person name="Scarpelli C."/>
            <person name="Wincker P."/>
            <person name="Lander E.S."/>
            <person name="Weissenbach J."/>
            <person name="Roest Crollius H."/>
        </authorList>
    </citation>
    <scope>NUCLEOTIDE SEQUENCE [LARGE SCALE GENOMIC DNA]</scope>
</reference>
<evidence type="ECO:0000256" key="1">
    <source>
        <dbReference type="ARBA" id="ARBA00004173"/>
    </source>
</evidence>
<keyword evidence="7" id="KW-0830">Ubiquinone</keyword>
<dbReference type="OrthoDB" id="37721at2759"/>
<evidence type="ECO:0000256" key="4">
    <source>
        <dbReference type="ARBA" id="ARBA00022448"/>
    </source>
</evidence>
<feature type="domain" description="NADH:ubiquinone oxidoreductase 30kDa subunit" evidence="13">
    <location>
        <begin position="191"/>
        <end position="228"/>
    </location>
</feature>
<dbReference type="SUPFAM" id="SSF143243">
    <property type="entry name" value="Nqo5-like"/>
    <property type="match status" value="2"/>
</dbReference>
<reference evidence="14" key="2">
    <citation type="submission" date="2004-02" db="EMBL/GenBank/DDBJ databases">
        <authorList>
            <consortium name="Genoscope"/>
            <consortium name="Whitehead Institute Centre for Genome Research"/>
        </authorList>
    </citation>
    <scope>NUCLEOTIDE SEQUENCE</scope>
</reference>
<evidence type="ECO:0000256" key="11">
    <source>
        <dbReference type="ARBA" id="ARBA00047132"/>
    </source>
</evidence>
<dbReference type="GO" id="GO:0016020">
    <property type="term" value="C:membrane"/>
    <property type="evidence" value="ECO:0007669"/>
    <property type="project" value="UniProtKB-ARBA"/>
</dbReference>
<accession>Q4RGK6</accession>
<dbReference type="AlphaFoldDB" id="Q4RGK6"/>
<evidence type="ECO:0000256" key="6">
    <source>
        <dbReference type="ARBA" id="ARBA00023027"/>
    </source>
</evidence>
<dbReference type="GO" id="GO:0008137">
    <property type="term" value="F:NADH dehydrogenase (ubiquinone) activity"/>
    <property type="evidence" value="ECO:0007669"/>
    <property type="project" value="UniProtKB-EC"/>
</dbReference>
<dbReference type="GO" id="GO:0005739">
    <property type="term" value="C:mitochondrion"/>
    <property type="evidence" value="ECO:0007669"/>
    <property type="project" value="UniProtKB-SubCell"/>
</dbReference>
<evidence type="ECO:0000256" key="2">
    <source>
        <dbReference type="ARBA" id="ARBA00007569"/>
    </source>
</evidence>
<evidence type="ECO:0000256" key="5">
    <source>
        <dbReference type="ARBA" id="ARBA00022967"/>
    </source>
</evidence>
<name>Q4RGK6_TETNG</name>
<evidence type="ECO:0000256" key="8">
    <source>
        <dbReference type="ARBA" id="ARBA00024313"/>
    </source>
</evidence>
<evidence type="ECO:0000256" key="3">
    <source>
        <dbReference type="ARBA" id="ARBA00020084"/>
    </source>
</evidence>
<comment type="subcellular location">
    <subcellularLocation>
        <location evidence="1">Mitochondrion</location>
    </subcellularLocation>
</comment>
<evidence type="ECO:0000256" key="9">
    <source>
        <dbReference type="ARBA" id="ARBA00031525"/>
    </source>
</evidence>
<keyword evidence="5" id="KW-1278">Translocase</keyword>
<gene>
    <name evidence="14" type="ORF">GSTENG00034763001</name>
</gene>
<comment type="similarity">
    <text evidence="2">Belongs to the complex I 30 kDa subunit family.</text>
</comment>
<comment type="function">
    <text evidence="8">Core subunit of the mitochondrial membrane respiratory chain NADH dehydrogenase (Complex I) which catalyzes electron transfer from NADH through the respiratory chain, using ubiquinone as an electron acceptor. Essential for the catalytic activity and assembly of complex I.</text>
</comment>
<evidence type="ECO:0000256" key="10">
    <source>
        <dbReference type="ARBA" id="ARBA00033303"/>
    </source>
</evidence>
<evidence type="ECO:0000313" key="14">
    <source>
        <dbReference type="EMBL" id="CAG12476.1"/>
    </source>
</evidence>
<dbReference type="Gene3D" id="3.30.460.80">
    <property type="entry name" value="NADH:ubiquinone oxidoreductase, 30kDa subunit"/>
    <property type="match status" value="1"/>
</dbReference>
<protein>
    <recommendedName>
        <fullName evidence="3">NADH dehydrogenase [ubiquinone] iron-sulfur protein 3, mitochondrial</fullName>
    </recommendedName>
    <alternativeName>
        <fullName evidence="10">Complex I-30kD</fullName>
    </alternativeName>
    <alternativeName>
        <fullName evidence="9">NADH-ubiquinone oxidoreductase 30 kDa subunit</fullName>
    </alternativeName>
</protein>
<comment type="subunit">
    <text evidence="11">Core subunit of respiratory chain NADH dehydrogenase (Complex I) which is composed of 45 different subunits. Interacts with NDUFAF3. Interacts with RAB5IF. Found in subcomplexes containing subunits NDUFS2, MT-ND1 and NDUFA13.</text>
</comment>
<dbReference type="Pfam" id="PF00329">
    <property type="entry name" value="Complex1_30kDa"/>
    <property type="match status" value="2"/>
</dbReference>
<dbReference type="PANTHER" id="PTHR10884">
    <property type="entry name" value="NADH DEHYDROGENASE UBIQUINONE IRON-SULFUR PROTEIN 3"/>
    <property type="match status" value="1"/>
</dbReference>
<feature type="non-terminal residue" evidence="14">
    <location>
        <position position="325"/>
    </location>
</feature>
<keyword evidence="4" id="KW-0813">Transport</keyword>
<comment type="caution">
    <text evidence="14">The sequence shown here is derived from an EMBL/GenBank/DDBJ whole genome shotgun (WGS) entry which is preliminary data.</text>
</comment>